<comment type="pathway">
    <text evidence="1">Cofactor biosynthesis; adenosylcobalamin biosynthesis.</text>
</comment>
<dbReference type="PANTHER" id="PTHR36925:SF1">
    <property type="entry name" value="COBALT-PRECORRIN-6A REDUCTASE"/>
    <property type="match status" value="1"/>
</dbReference>
<dbReference type="EC" id="1.3.1.106" evidence="4"/>
<dbReference type="Pfam" id="PF02571">
    <property type="entry name" value="CbiJ"/>
    <property type="match status" value="1"/>
</dbReference>
<dbReference type="RefSeq" id="WP_167170485.1">
    <property type="nucleotide sequence ID" value="NZ_BAAAOO010000004.1"/>
</dbReference>
<reference evidence="4 5" key="1">
    <citation type="submission" date="2020-02" db="EMBL/GenBank/DDBJ databases">
        <title>Sequencing the genomes of 1000 actinobacteria strains.</title>
        <authorList>
            <person name="Klenk H.-P."/>
        </authorList>
    </citation>
    <scope>NUCLEOTIDE SEQUENCE [LARGE SCALE GENOMIC DNA]</scope>
    <source>
        <strain evidence="4 5">DSM 19609</strain>
    </source>
</reference>
<dbReference type="EMBL" id="JAAMOZ010000003">
    <property type="protein sequence ID" value="NIH58320.1"/>
    <property type="molecule type" value="Genomic_DNA"/>
</dbReference>
<name>A0ABX0SMQ4_9ACTN</name>
<dbReference type="EC" id="1.3.1.54" evidence="4"/>
<evidence type="ECO:0000256" key="1">
    <source>
        <dbReference type="ARBA" id="ARBA00004953"/>
    </source>
</evidence>
<evidence type="ECO:0000313" key="4">
    <source>
        <dbReference type="EMBL" id="NIH58320.1"/>
    </source>
</evidence>
<dbReference type="PANTHER" id="PTHR36925">
    <property type="entry name" value="COBALT-PRECORRIN-6A REDUCTASE"/>
    <property type="match status" value="1"/>
</dbReference>
<dbReference type="NCBIfam" id="NF005968">
    <property type="entry name" value="PRK08057.1-2"/>
    <property type="match status" value="1"/>
</dbReference>
<evidence type="ECO:0000313" key="5">
    <source>
        <dbReference type="Proteomes" id="UP000749311"/>
    </source>
</evidence>
<keyword evidence="2" id="KW-0169">Cobalamin biosynthesis</keyword>
<accession>A0ABX0SMQ4</accession>
<organism evidence="4 5">
    <name type="scientific">Brooklawnia cerclae</name>
    <dbReference type="NCBI Taxonomy" id="349934"/>
    <lineage>
        <taxon>Bacteria</taxon>
        <taxon>Bacillati</taxon>
        <taxon>Actinomycetota</taxon>
        <taxon>Actinomycetes</taxon>
        <taxon>Propionibacteriales</taxon>
        <taxon>Propionibacteriaceae</taxon>
        <taxon>Brooklawnia</taxon>
    </lineage>
</organism>
<keyword evidence="3 4" id="KW-0560">Oxidoreductase</keyword>
<evidence type="ECO:0000256" key="3">
    <source>
        <dbReference type="ARBA" id="ARBA00023002"/>
    </source>
</evidence>
<dbReference type="Proteomes" id="UP000749311">
    <property type="component" value="Unassembled WGS sequence"/>
</dbReference>
<proteinExistence type="predicted"/>
<keyword evidence="5" id="KW-1185">Reference proteome</keyword>
<dbReference type="InterPro" id="IPR003723">
    <property type="entry name" value="Precorrin-6x_reduct"/>
</dbReference>
<sequence>MDVLILGGTGRARELASTLVSRGLDVTSSLAGRTRDQPVVAGDVRVGGFGGTDGLAGWLAANRPGCVVNAAHSFAGTMTRHAAEACLATGVPLARFEPPSWQARPESSGWTWVGDHDQAAAAVARLPGPVLLTVGRQPLGHYLGLASRAVTARAVDAPDIDLPPAWELVLARGPFRLDDELRLLREHEVSVLVAKDSGGDELDARLRAAGSLGVRVVMVRRPDSPHGVPLFGDLRSVVNWVGTHPSSLETTA</sequence>
<protein>
    <submittedName>
        <fullName evidence="4">Precorrin-6A/cobalt-precorrin-6A reductase</fullName>
        <ecNumber evidence="4">1.3.1.106</ecNumber>
        <ecNumber evidence="4">1.3.1.54</ecNumber>
    </submittedName>
</protein>
<gene>
    <name evidence="4" type="ORF">FB473_003015</name>
</gene>
<dbReference type="PROSITE" id="PS51014">
    <property type="entry name" value="COBK_CBIJ"/>
    <property type="match status" value="1"/>
</dbReference>
<evidence type="ECO:0000256" key="2">
    <source>
        <dbReference type="ARBA" id="ARBA00022573"/>
    </source>
</evidence>
<dbReference type="GO" id="GO:0016994">
    <property type="term" value="F:precorrin-6A reductase activity"/>
    <property type="evidence" value="ECO:0007669"/>
    <property type="project" value="UniProtKB-EC"/>
</dbReference>
<comment type="caution">
    <text evidence="4">The sequence shown here is derived from an EMBL/GenBank/DDBJ whole genome shotgun (WGS) entry which is preliminary data.</text>
</comment>